<organism evidence="2 3">
    <name type="scientific">Vineibacter terrae</name>
    <dbReference type="NCBI Taxonomy" id="2586908"/>
    <lineage>
        <taxon>Bacteria</taxon>
        <taxon>Pseudomonadati</taxon>
        <taxon>Pseudomonadota</taxon>
        <taxon>Alphaproteobacteria</taxon>
        <taxon>Hyphomicrobiales</taxon>
        <taxon>Vineibacter</taxon>
    </lineage>
</organism>
<evidence type="ECO:0000313" key="3">
    <source>
        <dbReference type="Proteomes" id="UP000321638"/>
    </source>
</evidence>
<protein>
    <submittedName>
        <fullName evidence="2">Uncharacterized protein</fullName>
    </submittedName>
</protein>
<feature type="compositionally biased region" description="Basic and acidic residues" evidence="1">
    <location>
        <begin position="58"/>
        <end position="73"/>
    </location>
</feature>
<feature type="region of interest" description="Disordered" evidence="1">
    <location>
        <begin position="50"/>
        <end position="73"/>
    </location>
</feature>
<accession>A0A5C8PSA7</accession>
<dbReference type="RefSeq" id="WP_147846517.1">
    <property type="nucleotide sequence ID" value="NZ_VDUZ01000007.1"/>
</dbReference>
<dbReference type="OrthoDB" id="7359986at2"/>
<comment type="caution">
    <text evidence="2">The sequence shown here is derived from an EMBL/GenBank/DDBJ whole genome shotgun (WGS) entry which is preliminary data.</text>
</comment>
<evidence type="ECO:0000256" key="1">
    <source>
        <dbReference type="SAM" id="MobiDB-lite"/>
    </source>
</evidence>
<gene>
    <name evidence="2" type="ORF">FHP25_08640</name>
</gene>
<proteinExistence type="predicted"/>
<sequence length="73" mass="8218">MRIDVSSDVDRIIRAYADLEERQLPFAKAKALTKTAQDAQREVRADLPNRFTLQQLGTERDPHQAGEEDGAHG</sequence>
<reference evidence="2 3" key="1">
    <citation type="submission" date="2019-06" db="EMBL/GenBank/DDBJ databases">
        <title>New taxonomy in bacterial strain CC-CFT640, isolated from vineyard.</title>
        <authorList>
            <person name="Lin S.-Y."/>
            <person name="Tsai C.-F."/>
            <person name="Young C.-C."/>
        </authorList>
    </citation>
    <scope>NUCLEOTIDE SEQUENCE [LARGE SCALE GENOMIC DNA]</scope>
    <source>
        <strain evidence="2 3">CC-CFT640</strain>
    </source>
</reference>
<name>A0A5C8PSA7_9HYPH</name>
<dbReference type="EMBL" id="VDUZ01000007">
    <property type="protein sequence ID" value="TXL78248.1"/>
    <property type="molecule type" value="Genomic_DNA"/>
</dbReference>
<dbReference type="AlphaFoldDB" id="A0A5C8PSA7"/>
<evidence type="ECO:0000313" key="2">
    <source>
        <dbReference type="EMBL" id="TXL78248.1"/>
    </source>
</evidence>
<dbReference type="Proteomes" id="UP000321638">
    <property type="component" value="Unassembled WGS sequence"/>
</dbReference>
<keyword evidence="3" id="KW-1185">Reference proteome</keyword>